<keyword evidence="4 8" id="KW-1133">Transmembrane helix</keyword>
<feature type="transmembrane region" description="Helical" evidence="8">
    <location>
        <begin position="21"/>
        <end position="40"/>
    </location>
</feature>
<feature type="compositionally biased region" description="Basic residues" evidence="7">
    <location>
        <begin position="493"/>
        <end position="506"/>
    </location>
</feature>
<sequence length="506" mass="56948">MIYYTTGFMNIFKTKGSVFPMSTRAALPCAIFSAILRWAINEGYCAFMEADDSIMSQTQAWAGFSVLVGFLIIFRSSQAYSRFWDGCTATHHMRADWFDMASALISFTETSKAPAEKVAKFKHIIIRLVSMMHSCALMDLEEMNNKWGTTSDVKADQYDLLDPLGLDKESLDALYESKERVMLIFQWIQLMIVRNMEAGVLAVPPPILSRAYQELANGMVAFHECVKISDTPFPFPYAQTCELLLILHWVLVPFMVSQWVTQPFWALIFVFMQVFVLWSLNYLAEEIENPFGTDDNAIDGAHMQDEMNKHLLLLLHPKALRTPEISEKAIFSVATKELDWDVNQNSFKDIWSANRKCRRGGGPPAKPEARECRERMVATPRPTGHPRFEAQSPAVGAPFADLGARFPPELGMKDAFAIPLQEGKGDISHETPAQGRGSWEVLPRRAEPREAQCTSRSPPDRQDRLASPEAASGSDGSDGETDQAGMRSSGRSGSRRRQQRGRQQRL</sequence>
<evidence type="ECO:0000313" key="9">
    <source>
        <dbReference type="EMBL" id="CAE4589337.1"/>
    </source>
</evidence>
<feature type="transmembrane region" description="Helical" evidence="8">
    <location>
        <begin position="266"/>
        <end position="284"/>
    </location>
</feature>
<dbReference type="AlphaFoldDB" id="A0A6T0ZXI6"/>
<evidence type="ECO:0000256" key="3">
    <source>
        <dbReference type="ARBA" id="ARBA00022692"/>
    </source>
</evidence>
<comment type="subcellular location">
    <subcellularLocation>
        <location evidence="1">Membrane</location>
        <topology evidence="1">Multi-pass membrane protein</topology>
    </subcellularLocation>
</comment>
<keyword evidence="3 8" id="KW-0812">Transmembrane</keyword>
<evidence type="ECO:0000256" key="5">
    <source>
        <dbReference type="ARBA" id="ARBA00023065"/>
    </source>
</evidence>
<accession>A0A6T0ZXI6</accession>
<dbReference type="GO" id="GO:0016020">
    <property type="term" value="C:membrane"/>
    <property type="evidence" value="ECO:0007669"/>
    <property type="project" value="UniProtKB-SubCell"/>
</dbReference>
<evidence type="ECO:0000313" key="10">
    <source>
        <dbReference type="EMBL" id="CAE4589339.1"/>
    </source>
</evidence>
<evidence type="ECO:0000256" key="1">
    <source>
        <dbReference type="ARBA" id="ARBA00004141"/>
    </source>
</evidence>
<reference evidence="9" key="1">
    <citation type="submission" date="2021-01" db="EMBL/GenBank/DDBJ databases">
        <authorList>
            <person name="Corre E."/>
            <person name="Pelletier E."/>
            <person name="Niang G."/>
            <person name="Scheremetjew M."/>
            <person name="Finn R."/>
            <person name="Kale V."/>
            <person name="Holt S."/>
            <person name="Cochrane G."/>
            <person name="Meng A."/>
            <person name="Brown T."/>
            <person name="Cohen L."/>
        </authorList>
    </citation>
    <scope>NUCLEOTIDE SEQUENCE</scope>
    <source>
        <strain evidence="9">CCMP3105</strain>
    </source>
</reference>
<dbReference type="PANTHER" id="PTHR33281:SF20">
    <property type="match status" value="1"/>
</dbReference>
<dbReference type="PANTHER" id="PTHR33281">
    <property type="entry name" value="UPF0187 PROTEIN YNEE"/>
    <property type="match status" value="1"/>
</dbReference>
<name>A0A6T0ZXI6_9DINO</name>
<feature type="transmembrane region" description="Helical" evidence="8">
    <location>
        <begin position="60"/>
        <end position="76"/>
    </location>
</feature>
<organism evidence="9">
    <name type="scientific">Alexandrium monilatum</name>
    <dbReference type="NCBI Taxonomy" id="311494"/>
    <lineage>
        <taxon>Eukaryota</taxon>
        <taxon>Sar</taxon>
        <taxon>Alveolata</taxon>
        <taxon>Dinophyceae</taxon>
        <taxon>Gonyaulacales</taxon>
        <taxon>Pyrocystaceae</taxon>
        <taxon>Alexandrium</taxon>
    </lineage>
</organism>
<gene>
    <name evidence="9" type="ORF">AMON00008_LOCUS23404</name>
    <name evidence="10" type="ORF">AMON00008_LOCUS23405</name>
</gene>
<dbReference type="InterPro" id="IPR044669">
    <property type="entry name" value="YneE/VCCN1/2-like"/>
</dbReference>
<evidence type="ECO:0000256" key="8">
    <source>
        <dbReference type="SAM" id="Phobius"/>
    </source>
</evidence>
<protein>
    <recommendedName>
        <fullName evidence="11">Bestrophin homolog</fullName>
    </recommendedName>
</protein>
<feature type="region of interest" description="Disordered" evidence="7">
    <location>
        <begin position="422"/>
        <end position="506"/>
    </location>
</feature>
<evidence type="ECO:0000256" key="7">
    <source>
        <dbReference type="SAM" id="MobiDB-lite"/>
    </source>
</evidence>
<dbReference type="EMBL" id="HBNR01034100">
    <property type="protein sequence ID" value="CAE4589337.1"/>
    <property type="molecule type" value="Transcribed_RNA"/>
</dbReference>
<proteinExistence type="predicted"/>
<dbReference type="GO" id="GO:0005254">
    <property type="term" value="F:chloride channel activity"/>
    <property type="evidence" value="ECO:0007669"/>
    <property type="project" value="InterPro"/>
</dbReference>
<keyword evidence="6 8" id="KW-0472">Membrane</keyword>
<evidence type="ECO:0000256" key="2">
    <source>
        <dbReference type="ARBA" id="ARBA00022448"/>
    </source>
</evidence>
<evidence type="ECO:0000256" key="6">
    <source>
        <dbReference type="ARBA" id="ARBA00023136"/>
    </source>
</evidence>
<keyword evidence="5" id="KW-0406">Ion transport</keyword>
<dbReference type="Pfam" id="PF25539">
    <property type="entry name" value="Bestrophin_2"/>
    <property type="match status" value="1"/>
</dbReference>
<dbReference type="EMBL" id="HBNR01034101">
    <property type="protein sequence ID" value="CAE4589339.1"/>
    <property type="molecule type" value="Transcribed_RNA"/>
</dbReference>
<evidence type="ECO:0000256" key="4">
    <source>
        <dbReference type="ARBA" id="ARBA00022989"/>
    </source>
</evidence>
<keyword evidence="2" id="KW-0813">Transport</keyword>
<evidence type="ECO:0008006" key="11">
    <source>
        <dbReference type="Google" id="ProtNLM"/>
    </source>
</evidence>